<comment type="caution">
    <text evidence="1">The sequence shown here is derived from an EMBL/GenBank/DDBJ whole genome shotgun (WGS) entry which is preliminary data.</text>
</comment>
<proteinExistence type="predicted"/>
<name>A0ACA9N3I2_9GLOM</name>
<organism evidence="1 2">
    <name type="scientific">Acaulospora colombiana</name>
    <dbReference type="NCBI Taxonomy" id="27376"/>
    <lineage>
        <taxon>Eukaryota</taxon>
        <taxon>Fungi</taxon>
        <taxon>Fungi incertae sedis</taxon>
        <taxon>Mucoromycota</taxon>
        <taxon>Glomeromycotina</taxon>
        <taxon>Glomeromycetes</taxon>
        <taxon>Diversisporales</taxon>
        <taxon>Acaulosporaceae</taxon>
        <taxon>Acaulospora</taxon>
    </lineage>
</organism>
<dbReference type="EMBL" id="CAJVPT010017333">
    <property type="protein sequence ID" value="CAG8625601.1"/>
    <property type="molecule type" value="Genomic_DNA"/>
</dbReference>
<evidence type="ECO:0000313" key="1">
    <source>
        <dbReference type="EMBL" id="CAG8625601.1"/>
    </source>
</evidence>
<accession>A0ACA9N3I2</accession>
<feature type="non-terminal residue" evidence="1">
    <location>
        <position position="74"/>
    </location>
</feature>
<evidence type="ECO:0000313" key="2">
    <source>
        <dbReference type="Proteomes" id="UP000789525"/>
    </source>
</evidence>
<gene>
    <name evidence="1" type="ORF">ACOLOM_LOCUS7478</name>
</gene>
<reference evidence="1" key="1">
    <citation type="submission" date="2021-06" db="EMBL/GenBank/DDBJ databases">
        <authorList>
            <person name="Kallberg Y."/>
            <person name="Tangrot J."/>
            <person name="Rosling A."/>
        </authorList>
    </citation>
    <scope>NUCLEOTIDE SEQUENCE</scope>
    <source>
        <strain evidence="1">CL356</strain>
    </source>
</reference>
<keyword evidence="2" id="KW-1185">Reference proteome</keyword>
<dbReference type="Proteomes" id="UP000789525">
    <property type="component" value="Unassembled WGS sequence"/>
</dbReference>
<sequence length="74" mass="8011">MTITGILSIAYLVLYLVTFCYDDDSDGDLNPSPVENACDVILRAGITMAISLPPPASIIHAMKLKIVRRMTANS</sequence>
<protein>
    <submittedName>
        <fullName evidence="1">4109_t:CDS:1</fullName>
    </submittedName>
</protein>